<evidence type="ECO:0000313" key="1">
    <source>
        <dbReference type="Proteomes" id="UP000887540"/>
    </source>
</evidence>
<accession>A0A914EB47</accession>
<protein>
    <submittedName>
        <fullName evidence="2">Uncharacterized protein</fullName>
    </submittedName>
</protein>
<sequence length="386" mass="44573">MTKLLYSCMDSISLKSKDDIFNEFVPYILKALKNISLETKEYSDALIADYSFNIHSLLLKCDRESDGIRQQLLTEVLLKRSFQTDVIRIAIIECCLPFLKPDPNWKNTSLPCSIENLPVVLALYVHENESSSSYWWPVYSFGYLFEIYVEPLANLLKISMREHHLIGNLISSLTYIAAKISSFSITRNEVFIYMPLFDALLTCITRQDLGSIQKTSTRAFEQIFVAFKPDAQCIILRCMFTKILDGTIKVSAEPQVLALLTDIFRRNLAPNSIAYDVFASELTYFYGQCVDALYEDIEHGVYLYNAFLLLVRFQALRRLHLPLLNTLLKSVFPKISSRITDFLRLKELQPEKQMLVLGMENQMEFLQFNFKQTEATIKDVLSNDKK</sequence>
<dbReference type="AlphaFoldDB" id="A0A914EB47"/>
<name>A0A914EB47_9BILA</name>
<evidence type="ECO:0000313" key="2">
    <source>
        <dbReference type="WBParaSite" id="ACRNAN_scaffold6585.g6387.t1"/>
    </source>
</evidence>
<proteinExistence type="predicted"/>
<reference evidence="2" key="1">
    <citation type="submission" date="2022-11" db="UniProtKB">
        <authorList>
            <consortium name="WormBaseParasite"/>
        </authorList>
    </citation>
    <scope>IDENTIFICATION</scope>
</reference>
<dbReference type="WBParaSite" id="ACRNAN_scaffold6585.g6387.t1">
    <property type="protein sequence ID" value="ACRNAN_scaffold6585.g6387.t1"/>
    <property type="gene ID" value="ACRNAN_scaffold6585.g6387"/>
</dbReference>
<dbReference type="Proteomes" id="UP000887540">
    <property type="component" value="Unplaced"/>
</dbReference>
<keyword evidence="1" id="KW-1185">Reference proteome</keyword>
<organism evidence="1 2">
    <name type="scientific">Acrobeloides nanus</name>
    <dbReference type="NCBI Taxonomy" id="290746"/>
    <lineage>
        <taxon>Eukaryota</taxon>
        <taxon>Metazoa</taxon>
        <taxon>Ecdysozoa</taxon>
        <taxon>Nematoda</taxon>
        <taxon>Chromadorea</taxon>
        <taxon>Rhabditida</taxon>
        <taxon>Tylenchina</taxon>
        <taxon>Cephalobomorpha</taxon>
        <taxon>Cephaloboidea</taxon>
        <taxon>Cephalobidae</taxon>
        <taxon>Acrobeloides</taxon>
    </lineage>
</organism>